<dbReference type="EMBL" id="JBHUMM010000023">
    <property type="protein sequence ID" value="MFD2671986.1"/>
    <property type="molecule type" value="Genomic_DNA"/>
</dbReference>
<protein>
    <submittedName>
        <fullName evidence="1">Flagellin lysine-N-methylase</fullName>
        <ecNumber evidence="1">2.1.1.-</ecNumber>
    </submittedName>
</protein>
<evidence type="ECO:0000313" key="1">
    <source>
        <dbReference type="EMBL" id="MFD2671986.1"/>
    </source>
</evidence>
<sequence>MKAKPITQLSPAYYEQFACIGSDCEDTCCAGWTVPIDVKTYHKYKNVEDEELSLLMDSYVIKKEPSESSQLQYATVKLDSCGSCPFLNEDKLCKIQLKIGEDYLSHTCHTYPRVTNQFDFVMERSLSVSCPEAARLAILNKNGIDFNQEMVEEDKRNQPTLQVETKGFKDHRRHLWEMRVLAIQTLQDRRYSIEDRLIMLGVFLQNIVAQADQHGHKIVPGFIEQCKGILDRGDLKDALGEVDKNCEFQIRLVLPLIVERIKYGVSSVRYAQCVEDCFNGIGYNGSNEAMELEQRYVQAKSQYYDSFIPEHEYVLENYLVNYMFRTMFPLNHHEDVMDVYLKMVVHFMLVKLHMVGMSAHYKQFFSEEHLVKLIQSFAKSYEHNTQIFKVITNALKNNDILDISVLSVIIKN</sequence>
<name>A0ABW5RAB9_9BACL</name>
<proteinExistence type="predicted"/>
<gene>
    <name evidence="1" type="primary">fliB</name>
    <name evidence="1" type="ORF">ACFSUC_10255</name>
</gene>
<dbReference type="RefSeq" id="WP_379929465.1">
    <property type="nucleotide sequence ID" value="NZ_JBHUMM010000023.1"/>
</dbReference>
<dbReference type="GO" id="GO:0008168">
    <property type="term" value="F:methyltransferase activity"/>
    <property type="evidence" value="ECO:0007669"/>
    <property type="project" value="UniProtKB-KW"/>
</dbReference>
<comment type="caution">
    <text evidence="1">The sequence shown here is derived from an EMBL/GenBank/DDBJ whole genome shotgun (WGS) entry which is preliminary data.</text>
</comment>
<keyword evidence="1" id="KW-0808">Transferase</keyword>
<evidence type="ECO:0000313" key="2">
    <source>
        <dbReference type="Proteomes" id="UP001597497"/>
    </source>
</evidence>
<dbReference type="Proteomes" id="UP001597497">
    <property type="component" value="Unassembled WGS sequence"/>
</dbReference>
<reference evidence="2" key="1">
    <citation type="journal article" date="2019" name="Int. J. Syst. Evol. Microbiol.">
        <title>The Global Catalogue of Microorganisms (GCM) 10K type strain sequencing project: providing services to taxonomists for standard genome sequencing and annotation.</title>
        <authorList>
            <consortium name="The Broad Institute Genomics Platform"/>
            <consortium name="The Broad Institute Genome Sequencing Center for Infectious Disease"/>
            <person name="Wu L."/>
            <person name="Ma J."/>
        </authorList>
    </citation>
    <scope>NUCLEOTIDE SEQUENCE [LARGE SCALE GENOMIC DNA]</scope>
    <source>
        <strain evidence="2">KCTC 33676</strain>
    </source>
</reference>
<dbReference type="GO" id="GO:0032259">
    <property type="term" value="P:methylation"/>
    <property type="evidence" value="ECO:0007669"/>
    <property type="project" value="UniProtKB-KW"/>
</dbReference>
<organism evidence="1 2">
    <name type="scientific">Marinicrinis sediminis</name>
    <dbReference type="NCBI Taxonomy" id="1652465"/>
    <lineage>
        <taxon>Bacteria</taxon>
        <taxon>Bacillati</taxon>
        <taxon>Bacillota</taxon>
        <taxon>Bacilli</taxon>
        <taxon>Bacillales</taxon>
        <taxon>Paenibacillaceae</taxon>
    </lineage>
</organism>
<dbReference type="EC" id="2.1.1.-" evidence="1"/>
<keyword evidence="2" id="KW-1185">Reference proteome</keyword>
<keyword evidence="1" id="KW-0489">Methyltransferase</keyword>
<keyword evidence="1" id="KW-0966">Cell projection</keyword>
<accession>A0ABW5RAB9</accession>
<keyword evidence="1" id="KW-0282">Flagellum</keyword>
<dbReference type="NCBIfam" id="NF038110">
    <property type="entry name" value="Lys_methyl_FliB"/>
    <property type="match status" value="1"/>
</dbReference>
<keyword evidence="1" id="KW-0969">Cilium</keyword>